<feature type="compositionally biased region" description="Basic and acidic residues" evidence="1">
    <location>
        <begin position="46"/>
        <end position="60"/>
    </location>
</feature>
<accession>A0A0C3EDH0</accession>
<dbReference type="InParanoid" id="A0A0C3EDH0"/>
<gene>
    <name evidence="2" type="ORF">SCLCIDRAFT_1206869</name>
</gene>
<sequence length="60" mass="6701">MQFSLRSASHATFAAPVHFVRQANSRTGNDLATGGPPHRRSSSRVPSRDLWDDEHDHFSV</sequence>
<reference evidence="2 3" key="1">
    <citation type="submission" date="2014-04" db="EMBL/GenBank/DDBJ databases">
        <authorList>
            <consortium name="DOE Joint Genome Institute"/>
            <person name="Kuo A."/>
            <person name="Kohler A."/>
            <person name="Nagy L.G."/>
            <person name="Floudas D."/>
            <person name="Copeland A."/>
            <person name="Barry K.W."/>
            <person name="Cichocki N."/>
            <person name="Veneault-Fourrey C."/>
            <person name="LaButti K."/>
            <person name="Lindquist E.A."/>
            <person name="Lipzen A."/>
            <person name="Lundell T."/>
            <person name="Morin E."/>
            <person name="Murat C."/>
            <person name="Sun H."/>
            <person name="Tunlid A."/>
            <person name="Henrissat B."/>
            <person name="Grigoriev I.V."/>
            <person name="Hibbett D.S."/>
            <person name="Martin F."/>
            <person name="Nordberg H.P."/>
            <person name="Cantor M.N."/>
            <person name="Hua S.X."/>
        </authorList>
    </citation>
    <scope>NUCLEOTIDE SEQUENCE [LARGE SCALE GENOMIC DNA]</scope>
    <source>
        <strain evidence="2 3">Foug A</strain>
    </source>
</reference>
<proteinExistence type="predicted"/>
<dbReference type="EMBL" id="KN822004">
    <property type="protein sequence ID" value="KIM70710.1"/>
    <property type="molecule type" value="Genomic_DNA"/>
</dbReference>
<evidence type="ECO:0000313" key="2">
    <source>
        <dbReference type="EMBL" id="KIM70710.1"/>
    </source>
</evidence>
<protein>
    <submittedName>
        <fullName evidence="2">Uncharacterized protein</fullName>
    </submittedName>
</protein>
<evidence type="ECO:0000256" key="1">
    <source>
        <dbReference type="SAM" id="MobiDB-lite"/>
    </source>
</evidence>
<reference evidence="3" key="2">
    <citation type="submission" date="2015-01" db="EMBL/GenBank/DDBJ databases">
        <title>Evolutionary Origins and Diversification of the Mycorrhizal Mutualists.</title>
        <authorList>
            <consortium name="DOE Joint Genome Institute"/>
            <consortium name="Mycorrhizal Genomics Consortium"/>
            <person name="Kohler A."/>
            <person name="Kuo A."/>
            <person name="Nagy L.G."/>
            <person name="Floudas D."/>
            <person name="Copeland A."/>
            <person name="Barry K.W."/>
            <person name="Cichocki N."/>
            <person name="Veneault-Fourrey C."/>
            <person name="LaButti K."/>
            <person name="Lindquist E.A."/>
            <person name="Lipzen A."/>
            <person name="Lundell T."/>
            <person name="Morin E."/>
            <person name="Murat C."/>
            <person name="Riley R."/>
            <person name="Ohm R."/>
            <person name="Sun H."/>
            <person name="Tunlid A."/>
            <person name="Henrissat B."/>
            <person name="Grigoriev I.V."/>
            <person name="Hibbett D.S."/>
            <person name="Martin F."/>
        </authorList>
    </citation>
    <scope>NUCLEOTIDE SEQUENCE [LARGE SCALE GENOMIC DNA]</scope>
    <source>
        <strain evidence="3">Foug A</strain>
    </source>
</reference>
<keyword evidence="3" id="KW-1185">Reference proteome</keyword>
<organism evidence="2 3">
    <name type="scientific">Scleroderma citrinum Foug A</name>
    <dbReference type="NCBI Taxonomy" id="1036808"/>
    <lineage>
        <taxon>Eukaryota</taxon>
        <taxon>Fungi</taxon>
        <taxon>Dikarya</taxon>
        <taxon>Basidiomycota</taxon>
        <taxon>Agaricomycotina</taxon>
        <taxon>Agaricomycetes</taxon>
        <taxon>Agaricomycetidae</taxon>
        <taxon>Boletales</taxon>
        <taxon>Sclerodermatineae</taxon>
        <taxon>Sclerodermataceae</taxon>
        <taxon>Scleroderma</taxon>
    </lineage>
</organism>
<name>A0A0C3EDH0_9AGAM</name>
<feature type="region of interest" description="Disordered" evidence="1">
    <location>
        <begin position="22"/>
        <end position="60"/>
    </location>
</feature>
<dbReference type="HOGENOM" id="CLU_2943105_0_0_1"/>
<dbReference type="Proteomes" id="UP000053989">
    <property type="component" value="Unassembled WGS sequence"/>
</dbReference>
<evidence type="ECO:0000313" key="3">
    <source>
        <dbReference type="Proteomes" id="UP000053989"/>
    </source>
</evidence>
<dbReference type="AlphaFoldDB" id="A0A0C3EDH0"/>